<feature type="region of interest" description="Disordered" evidence="1">
    <location>
        <begin position="29"/>
        <end position="86"/>
    </location>
</feature>
<feature type="compositionally biased region" description="Low complexity" evidence="1">
    <location>
        <begin position="108"/>
        <end position="136"/>
    </location>
</feature>
<feature type="region of interest" description="Disordered" evidence="1">
    <location>
        <begin position="106"/>
        <end position="136"/>
    </location>
</feature>
<evidence type="ECO:0000256" key="1">
    <source>
        <dbReference type="SAM" id="MobiDB-lite"/>
    </source>
</evidence>
<sequence>MGAFVRQRVDGARGVGRVGGGIAFCYVRGHGDASGSSTQDGGPRAGTGRGRGGAVRSEGRFAWVPSGFRPGGGAPPAAGSEKAGTTVREAGRPAIVATGRGAVETNYGVPPAYGPGRRRAAPPVRAPPEGAVKGYP</sequence>
<organism evidence="2">
    <name type="scientific">Streptomyces sp. CMC78</name>
    <dbReference type="NCBI Taxonomy" id="3231512"/>
    <lineage>
        <taxon>Bacteria</taxon>
        <taxon>Bacillati</taxon>
        <taxon>Actinomycetota</taxon>
        <taxon>Actinomycetes</taxon>
        <taxon>Kitasatosporales</taxon>
        <taxon>Streptomycetaceae</taxon>
        <taxon>Streptomyces</taxon>
    </lineage>
</organism>
<reference evidence="2" key="1">
    <citation type="submission" date="2024-07" db="EMBL/GenBank/DDBJ databases">
        <title>Complete genome sequences of cellulolytic bacteria, Kitasatospora sp. CMC57 and Streptomyces sp. CMC78, isolated from Japanese agricultural soil.</title>
        <authorList>
            <person name="Hashimoto T."/>
            <person name="Ito M."/>
            <person name="Iwamoto M."/>
            <person name="Fukahori D."/>
            <person name="Shoda T."/>
            <person name="Sakoda M."/>
            <person name="Morohoshi T."/>
            <person name="Mitsuboshi M."/>
            <person name="Nishizawa T."/>
        </authorList>
    </citation>
    <scope>NUCLEOTIDE SEQUENCE</scope>
    <source>
        <strain evidence="2">CMC78</strain>
    </source>
</reference>
<dbReference type="AlphaFoldDB" id="A0AB33KKG1"/>
<dbReference type="EMBL" id="AP035884">
    <property type="protein sequence ID" value="BFP53250.1"/>
    <property type="molecule type" value="Genomic_DNA"/>
</dbReference>
<proteinExistence type="predicted"/>
<evidence type="ECO:0000313" key="2">
    <source>
        <dbReference type="EMBL" id="BFP53250.1"/>
    </source>
</evidence>
<feature type="compositionally biased region" description="Gly residues" evidence="1">
    <location>
        <begin position="43"/>
        <end position="53"/>
    </location>
</feature>
<name>A0AB33KKG1_9ACTN</name>
<accession>A0AB33KKG1</accession>
<protein>
    <submittedName>
        <fullName evidence="2">Uncharacterized protein</fullName>
    </submittedName>
</protein>
<dbReference type="KEGG" id="stcm:SCMC78_30570"/>
<gene>
    <name evidence="2" type="ORF">SCMC78_30570</name>
</gene>